<sequence>MSYNQFRAFQYLNQTQLQNFVSACQKIIIPAGQRIVQQNSQGNQIFFVLEGNVRVFLDTPTGEKDLSTITAPTVLGEISFFSGEPNSANVMALTQVRALTIPFDVLRQRLHTGDAASSIVMLNMAAAIAQRASAMTRKVSELYSTQPDDKLSELQNASKNLFGEWSFL</sequence>
<dbReference type="SMART" id="SM00100">
    <property type="entry name" value="cNMP"/>
    <property type="match status" value="1"/>
</dbReference>
<accession>K9WHJ6</accession>
<dbReference type="RefSeq" id="WP_015183787.1">
    <property type="nucleotide sequence ID" value="NC_019738.1"/>
</dbReference>
<dbReference type="PROSITE" id="PS50042">
    <property type="entry name" value="CNMP_BINDING_3"/>
    <property type="match status" value="1"/>
</dbReference>
<keyword evidence="3" id="KW-1185">Reference proteome</keyword>
<dbReference type="PANTHER" id="PTHR24567:SF74">
    <property type="entry name" value="HTH-TYPE TRANSCRIPTIONAL REGULATOR ARCR"/>
    <property type="match status" value="1"/>
</dbReference>
<dbReference type="AlphaFoldDB" id="K9WHJ6"/>
<feature type="domain" description="Cyclic nucleotide-binding" evidence="1">
    <location>
        <begin position="8"/>
        <end position="110"/>
    </location>
</feature>
<dbReference type="Pfam" id="PF00027">
    <property type="entry name" value="cNMP_binding"/>
    <property type="match status" value="1"/>
</dbReference>
<dbReference type="Proteomes" id="UP000010471">
    <property type="component" value="Chromosome"/>
</dbReference>
<dbReference type="OrthoDB" id="282820at2"/>
<dbReference type="eggNOG" id="COG0664">
    <property type="taxonomic scope" value="Bacteria"/>
</dbReference>
<dbReference type="InterPro" id="IPR050397">
    <property type="entry name" value="Env_Response_Regulators"/>
</dbReference>
<dbReference type="STRING" id="1173027.Mic7113_3940"/>
<name>K9WHJ6_9CYAN</name>
<evidence type="ECO:0000313" key="2">
    <source>
        <dbReference type="EMBL" id="AFZ19648.1"/>
    </source>
</evidence>
<protein>
    <submittedName>
        <fullName evidence="2">Cyclic nucleotide-binding protein</fullName>
    </submittedName>
</protein>
<dbReference type="SUPFAM" id="SSF51206">
    <property type="entry name" value="cAMP-binding domain-like"/>
    <property type="match status" value="1"/>
</dbReference>
<dbReference type="InterPro" id="IPR014710">
    <property type="entry name" value="RmlC-like_jellyroll"/>
</dbReference>
<dbReference type="KEGG" id="mic:Mic7113_3940"/>
<dbReference type="InterPro" id="IPR018490">
    <property type="entry name" value="cNMP-bd_dom_sf"/>
</dbReference>
<dbReference type="GO" id="GO:0003700">
    <property type="term" value="F:DNA-binding transcription factor activity"/>
    <property type="evidence" value="ECO:0007669"/>
    <property type="project" value="TreeGrafter"/>
</dbReference>
<dbReference type="PROSITE" id="PS51257">
    <property type="entry name" value="PROKAR_LIPOPROTEIN"/>
    <property type="match status" value="1"/>
</dbReference>
<dbReference type="GO" id="GO:0005829">
    <property type="term" value="C:cytosol"/>
    <property type="evidence" value="ECO:0007669"/>
    <property type="project" value="TreeGrafter"/>
</dbReference>
<proteinExistence type="predicted"/>
<dbReference type="CDD" id="cd00038">
    <property type="entry name" value="CAP_ED"/>
    <property type="match status" value="1"/>
</dbReference>
<dbReference type="EMBL" id="CP003630">
    <property type="protein sequence ID" value="AFZ19648.1"/>
    <property type="molecule type" value="Genomic_DNA"/>
</dbReference>
<dbReference type="PANTHER" id="PTHR24567">
    <property type="entry name" value="CRP FAMILY TRANSCRIPTIONAL REGULATORY PROTEIN"/>
    <property type="match status" value="1"/>
</dbReference>
<reference evidence="2 3" key="1">
    <citation type="submission" date="2012-06" db="EMBL/GenBank/DDBJ databases">
        <title>Finished chromosome of genome of Microcoleus sp. PCC 7113.</title>
        <authorList>
            <consortium name="US DOE Joint Genome Institute"/>
            <person name="Gugger M."/>
            <person name="Coursin T."/>
            <person name="Rippka R."/>
            <person name="Tandeau De Marsac N."/>
            <person name="Huntemann M."/>
            <person name="Wei C.-L."/>
            <person name="Han J."/>
            <person name="Detter J.C."/>
            <person name="Han C."/>
            <person name="Tapia R."/>
            <person name="Chen A."/>
            <person name="Kyrpides N."/>
            <person name="Mavromatis K."/>
            <person name="Markowitz V."/>
            <person name="Szeto E."/>
            <person name="Ivanova N."/>
            <person name="Pagani I."/>
            <person name="Pati A."/>
            <person name="Goodwin L."/>
            <person name="Nordberg H.P."/>
            <person name="Cantor M.N."/>
            <person name="Hua S.X."/>
            <person name="Woyke T."/>
            <person name="Kerfeld C.A."/>
        </authorList>
    </citation>
    <scope>NUCLEOTIDE SEQUENCE [LARGE SCALE GENOMIC DNA]</scope>
    <source>
        <strain evidence="2 3">PCC 7113</strain>
    </source>
</reference>
<dbReference type="HOGENOM" id="CLU_1584603_0_0_3"/>
<evidence type="ECO:0000313" key="3">
    <source>
        <dbReference type="Proteomes" id="UP000010471"/>
    </source>
</evidence>
<gene>
    <name evidence="2" type="ORF">Mic7113_3940</name>
</gene>
<organism evidence="2 3">
    <name type="scientific">Allocoleopsis franciscana PCC 7113</name>
    <dbReference type="NCBI Taxonomy" id="1173027"/>
    <lineage>
        <taxon>Bacteria</taxon>
        <taxon>Bacillati</taxon>
        <taxon>Cyanobacteriota</taxon>
        <taxon>Cyanophyceae</taxon>
        <taxon>Coleofasciculales</taxon>
        <taxon>Coleofasciculaceae</taxon>
        <taxon>Allocoleopsis</taxon>
        <taxon>Allocoleopsis franciscana</taxon>
    </lineage>
</organism>
<evidence type="ECO:0000259" key="1">
    <source>
        <dbReference type="PROSITE" id="PS50042"/>
    </source>
</evidence>
<dbReference type="InterPro" id="IPR000595">
    <property type="entry name" value="cNMP-bd_dom"/>
</dbReference>
<dbReference type="Gene3D" id="2.60.120.10">
    <property type="entry name" value="Jelly Rolls"/>
    <property type="match status" value="1"/>
</dbReference>